<dbReference type="InterPro" id="IPR055346">
    <property type="entry name" value="Fe-S_cluster_assembly_SufBD"/>
</dbReference>
<dbReference type="Pfam" id="PF01458">
    <property type="entry name" value="SUFBD_core"/>
    <property type="match status" value="1"/>
</dbReference>
<sequence>MVATEKKLHDIFNDVVLQGEARQKALQALENLQIPTTKHEEWKYTNLKGLLNETWQLASKNAISEIEKHFVLQDTYRMVFINGFLQESHSILPKQVEMLSIVEAEKKGKLQGYFAKTLDIEKDYFNALNTAFAQNGYFLHIPAKVVLDKPLVIYHLSSGESTAFLQRNVIIAEPSSEVQVINMYLAEGEHVSFASEVTEIFVSENAHFSFYKLQNEQNKIYRVDTTQVEQQNYSHFASYTFSLAGHLVRNNLNMLIEGEHCETLMYGLSYLKGKSHIDHHTLADHRKPNSYSNELYKGLFDESATGVFNGKIYVRPEAQKTNAYQQNRNVLLSEQASIYTKPQLEIWADDVKCSHGATTGKLDETALFYMRSRGISEAVARKILLQAFAEEVIEKIPFEPLQEYIKNLL</sequence>
<feature type="domain" description="SUF system FeS cluster assembly SufBD N-terminal" evidence="3">
    <location>
        <begin position="20"/>
        <end position="152"/>
    </location>
</feature>
<dbReference type="InterPro" id="IPR011542">
    <property type="entry name" value="SUF_FeS_clus_asmbl_SufD"/>
</dbReference>
<keyword evidence="5" id="KW-1185">Reference proteome</keyword>
<comment type="caution">
    <text evidence="4">The sequence shown here is derived from an EMBL/GenBank/DDBJ whole genome shotgun (WGS) entry which is preliminary data.</text>
</comment>
<dbReference type="InterPro" id="IPR000825">
    <property type="entry name" value="SUF_FeS_clus_asmbl_SufBD_core"/>
</dbReference>
<evidence type="ECO:0000313" key="5">
    <source>
        <dbReference type="Proteomes" id="UP000233387"/>
    </source>
</evidence>
<gene>
    <name evidence="4" type="ORF">Rain11_1358</name>
</gene>
<feature type="domain" description="SUF system FeS cluster assembly SufBD core" evidence="2">
    <location>
        <begin position="157"/>
        <end position="388"/>
    </location>
</feature>
<protein>
    <submittedName>
        <fullName evidence="4">SufD: FeS assembly protein SufD</fullName>
    </submittedName>
</protein>
<dbReference type="OrthoDB" id="9768262at2"/>
<dbReference type="NCBIfam" id="TIGR01981">
    <property type="entry name" value="sufD"/>
    <property type="match status" value="1"/>
</dbReference>
<dbReference type="GO" id="GO:0016226">
    <property type="term" value="P:iron-sulfur cluster assembly"/>
    <property type="evidence" value="ECO:0007669"/>
    <property type="project" value="InterPro"/>
</dbReference>
<evidence type="ECO:0000259" key="2">
    <source>
        <dbReference type="Pfam" id="PF01458"/>
    </source>
</evidence>
<dbReference type="Pfam" id="PF19295">
    <property type="entry name" value="SufBD_N"/>
    <property type="match status" value="1"/>
</dbReference>
<name>A0A2N3IGF2_9BACT</name>
<dbReference type="Proteomes" id="UP000233387">
    <property type="component" value="Unassembled WGS sequence"/>
</dbReference>
<dbReference type="RefSeq" id="WP_101358625.1">
    <property type="nucleotide sequence ID" value="NZ_NKXO01000019.1"/>
</dbReference>
<dbReference type="PANTHER" id="PTHR43575">
    <property type="entry name" value="PROTEIN ABCI7, CHLOROPLASTIC"/>
    <property type="match status" value="1"/>
</dbReference>
<dbReference type="AlphaFoldDB" id="A0A2N3IGF2"/>
<comment type="similarity">
    <text evidence="1">Belongs to the iron-sulfur cluster assembly SufBD family.</text>
</comment>
<evidence type="ECO:0000259" key="3">
    <source>
        <dbReference type="Pfam" id="PF19295"/>
    </source>
</evidence>
<dbReference type="PANTHER" id="PTHR43575:SF1">
    <property type="entry name" value="PROTEIN ABCI7, CHLOROPLASTIC"/>
    <property type="match status" value="1"/>
</dbReference>
<evidence type="ECO:0000256" key="1">
    <source>
        <dbReference type="ARBA" id="ARBA00043967"/>
    </source>
</evidence>
<dbReference type="InterPro" id="IPR045595">
    <property type="entry name" value="SufBD_N"/>
</dbReference>
<evidence type="ECO:0000313" key="4">
    <source>
        <dbReference type="EMBL" id="PKQ69313.1"/>
    </source>
</evidence>
<dbReference type="SUPFAM" id="SSF101960">
    <property type="entry name" value="Stabilizer of iron transporter SufD"/>
    <property type="match status" value="1"/>
</dbReference>
<dbReference type="EMBL" id="NKXO01000019">
    <property type="protein sequence ID" value="PKQ69313.1"/>
    <property type="molecule type" value="Genomic_DNA"/>
</dbReference>
<reference evidence="4 5" key="1">
    <citation type="submission" date="2017-06" db="EMBL/GenBank/DDBJ databases">
        <title>Raineya orbicola gen. nov., sp. nov. a slightly thermophilic bacterium of the phylum Bacteroidetes and the description of Raineyaceae fam. nov.</title>
        <authorList>
            <person name="Albuquerque L."/>
            <person name="Polonia A.R.M."/>
            <person name="Barroso C."/>
            <person name="Froufe H.J.C."/>
            <person name="Lage O."/>
            <person name="Lobo-Da-Cunha A."/>
            <person name="Egas C."/>
            <person name="Da Costa M.S."/>
        </authorList>
    </citation>
    <scope>NUCLEOTIDE SEQUENCE [LARGE SCALE GENOMIC DNA]</scope>
    <source>
        <strain evidence="4 5">SPSPC-11</strain>
    </source>
</reference>
<dbReference type="InterPro" id="IPR037284">
    <property type="entry name" value="SUF_FeS_clus_asmbl_SufBD_sf"/>
</dbReference>
<organism evidence="4 5">
    <name type="scientific">Raineya orbicola</name>
    <dbReference type="NCBI Taxonomy" id="2016530"/>
    <lineage>
        <taxon>Bacteria</taxon>
        <taxon>Pseudomonadati</taxon>
        <taxon>Bacteroidota</taxon>
        <taxon>Cytophagia</taxon>
        <taxon>Cytophagales</taxon>
        <taxon>Raineyaceae</taxon>
        <taxon>Raineya</taxon>
    </lineage>
</organism>
<proteinExistence type="inferred from homology"/>
<accession>A0A2N3IGF2</accession>